<evidence type="ECO:0000256" key="1">
    <source>
        <dbReference type="SAM" id="MobiDB-lite"/>
    </source>
</evidence>
<evidence type="ECO:0000313" key="2">
    <source>
        <dbReference type="EMBL" id="CAE6449364.1"/>
    </source>
</evidence>
<protein>
    <submittedName>
        <fullName evidence="2">Uncharacterized protein</fullName>
    </submittedName>
</protein>
<proteinExistence type="predicted"/>
<sequence>MTHECTLSRCSGGSPAFGTHDGDESRDARFASKGSPQGGNARDGYAHSQMEQESGVWRTANGHLKAARVAAWGLNGSGWSHERQAPNAADAPAGLVPFRDVKRVKQVATGRSGSRLYAMKLTFELQ</sequence>
<name>A0A8H3B741_9AGAM</name>
<dbReference type="OrthoDB" id="3270019at2759"/>
<gene>
    <name evidence="2" type="ORF">RDB_LOCUS143169</name>
</gene>
<dbReference type="EMBL" id="CAJMWS010000521">
    <property type="protein sequence ID" value="CAE6449364.1"/>
    <property type="molecule type" value="Genomic_DNA"/>
</dbReference>
<feature type="compositionally biased region" description="Basic and acidic residues" evidence="1">
    <location>
        <begin position="20"/>
        <end position="30"/>
    </location>
</feature>
<accession>A0A8H3B741</accession>
<dbReference type="AlphaFoldDB" id="A0A8H3B741"/>
<organism evidence="2 3">
    <name type="scientific">Rhizoctonia solani</name>
    <dbReference type="NCBI Taxonomy" id="456999"/>
    <lineage>
        <taxon>Eukaryota</taxon>
        <taxon>Fungi</taxon>
        <taxon>Dikarya</taxon>
        <taxon>Basidiomycota</taxon>
        <taxon>Agaricomycotina</taxon>
        <taxon>Agaricomycetes</taxon>
        <taxon>Cantharellales</taxon>
        <taxon>Ceratobasidiaceae</taxon>
        <taxon>Rhizoctonia</taxon>
    </lineage>
</organism>
<reference evidence="2" key="1">
    <citation type="submission" date="2021-01" db="EMBL/GenBank/DDBJ databases">
        <authorList>
            <person name="Kaushik A."/>
        </authorList>
    </citation>
    <scope>NUCLEOTIDE SEQUENCE</scope>
    <source>
        <strain evidence="2">AG1-1C</strain>
    </source>
</reference>
<feature type="region of interest" description="Disordered" evidence="1">
    <location>
        <begin position="1"/>
        <end position="55"/>
    </location>
</feature>
<evidence type="ECO:0000313" key="3">
    <source>
        <dbReference type="Proteomes" id="UP000663846"/>
    </source>
</evidence>
<comment type="caution">
    <text evidence="2">The sequence shown here is derived from an EMBL/GenBank/DDBJ whole genome shotgun (WGS) entry which is preliminary data.</text>
</comment>
<dbReference type="Proteomes" id="UP000663846">
    <property type="component" value="Unassembled WGS sequence"/>
</dbReference>